<dbReference type="InterPro" id="IPR036942">
    <property type="entry name" value="Beta-barrel_TonB_sf"/>
</dbReference>
<dbReference type="InterPro" id="IPR039426">
    <property type="entry name" value="TonB-dep_rcpt-like"/>
</dbReference>
<dbReference type="Pfam" id="PF13715">
    <property type="entry name" value="CarbopepD_reg_2"/>
    <property type="match status" value="1"/>
</dbReference>
<evidence type="ECO:0000256" key="2">
    <source>
        <dbReference type="ARBA" id="ARBA00022448"/>
    </source>
</evidence>
<proteinExistence type="inferred from homology"/>
<evidence type="ECO:0000259" key="8">
    <source>
        <dbReference type="Pfam" id="PF07715"/>
    </source>
</evidence>
<evidence type="ECO:0000313" key="9">
    <source>
        <dbReference type="EMBL" id="AUP78867.1"/>
    </source>
</evidence>
<dbReference type="GO" id="GO:0044718">
    <property type="term" value="P:siderophore transmembrane transport"/>
    <property type="evidence" value="ECO:0007669"/>
    <property type="project" value="TreeGrafter"/>
</dbReference>
<dbReference type="RefSeq" id="WP_102755522.1">
    <property type="nucleotide sequence ID" value="NZ_CP025791.1"/>
</dbReference>
<organism evidence="9 10">
    <name type="scientific">Flavivirga eckloniae</name>
    <dbReference type="NCBI Taxonomy" id="1803846"/>
    <lineage>
        <taxon>Bacteria</taxon>
        <taxon>Pseudomonadati</taxon>
        <taxon>Bacteroidota</taxon>
        <taxon>Flavobacteriia</taxon>
        <taxon>Flavobacteriales</taxon>
        <taxon>Flavobacteriaceae</taxon>
        <taxon>Flavivirga</taxon>
    </lineage>
</organism>
<dbReference type="Gene3D" id="2.170.130.10">
    <property type="entry name" value="TonB-dependent receptor, plug domain"/>
    <property type="match status" value="1"/>
</dbReference>
<evidence type="ECO:0000256" key="1">
    <source>
        <dbReference type="ARBA" id="ARBA00004571"/>
    </source>
</evidence>
<dbReference type="PANTHER" id="PTHR30069:SF36">
    <property type="entry name" value="BLL6948 PROTEIN"/>
    <property type="match status" value="1"/>
</dbReference>
<evidence type="ECO:0000256" key="3">
    <source>
        <dbReference type="ARBA" id="ARBA00022452"/>
    </source>
</evidence>
<gene>
    <name evidence="9" type="ORF">C1H87_09200</name>
</gene>
<reference evidence="9 10" key="1">
    <citation type="submission" date="2018-01" db="EMBL/GenBank/DDBJ databases">
        <title>Complete genome sequence of Flavivirga eckloniae ECD14 isolated from seaweed Ecklonia cava.</title>
        <authorList>
            <person name="Lee J.H."/>
            <person name="Baik K.S."/>
            <person name="Seong C.N."/>
        </authorList>
    </citation>
    <scope>NUCLEOTIDE SEQUENCE [LARGE SCALE GENOMIC DNA]</scope>
    <source>
        <strain evidence="9 10">ECD14</strain>
    </source>
</reference>
<keyword evidence="6 7" id="KW-0998">Cell outer membrane</keyword>
<dbReference type="Proteomes" id="UP000235826">
    <property type="component" value="Chromosome"/>
</dbReference>
<dbReference type="InterPro" id="IPR037066">
    <property type="entry name" value="Plug_dom_sf"/>
</dbReference>
<dbReference type="GO" id="GO:0009279">
    <property type="term" value="C:cell outer membrane"/>
    <property type="evidence" value="ECO:0007669"/>
    <property type="project" value="UniProtKB-SubCell"/>
</dbReference>
<dbReference type="AlphaFoldDB" id="A0A2K9PQM0"/>
<dbReference type="Gene3D" id="2.40.170.20">
    <property type="entry name" value="TonB-dependent receptor, beta-barrel domain"/>
    <property type="match status" value="1"/>
</dbReference>
<dbReference type="SUPFAM" id="SSF49464">
    <property type="entry name" value="Carboxypeptidase regulatory domain-like"/>
    <property type="match status" value="1"/>
</dbReference>
<evidence type="ECO:0000256" key="4">
    <source>
        <dbReference type="ARBA" id="ARBA00022692"/>
    </source>
</evidence>
<keyword evidence="10" id="KW-1185">Reference proteome</keyword>
<dbReference type="KEGG" id="fek:C1H87_09200"/>
<dbReference type="InterPro" id="IPR008969">
    <property type="entry name" value="CarboxyPept-like_regulatory"/>
</dbReference>
<dbReference type="PROSITE" id="PS52016">
    <property type="entry name" value="TONB_DEPENDENT_REC_3"/>
    <property type="match status" value="1"/>
</dbReference>
<protein>
    <submittedName>
        <fullName evidence="9">TonB-dependent receptor</fullName>
    </submittedName>
</protein>
<dbReference type="EMBL" id="CP025791">
    <property type="protein sequence ID" value="AUP78867.1"/>
    <property type="molecule type" value="Genomic_DNA"/>
</dbReference>
<dbReference type="Pfam" id="PF07715">
    <property type="entry name" value="Plug"/>
    <property type="match status" value="1"/>
</dbReference>
<dbReference type="InterPro" id="IPR012910">
    <property type="entry name" value="Plug_dom"/>
</dbReference>
<dbReference type="PANTHER" id="PTHR30069">
    <property type="entry name" value="TONB-DEPENDENT OUTER MEMBRANE RECEPTOR"/>
    <property type="match status" value="1"/>
</dbReference>
<dbReference type="OrthoDB" id="99480at2"/>
<keyword evidence="2 7" id="KW-0813">Transport</keyword>
<name>A0A2K9PQM0_9FLAO</name>
<accession>A0A2K9PQM0</accession>
<evidence type="ECO:0000256" key="6">
    <source>
        <dbReference type="ARBA" id="ARBA00023237"/>
    </source>
</evidence>
<keyword evidence="4 7" id="KW-0812">Transmembrane</keyword>
<keyword evidence="5 7" id="KW-0472">Membrane</keyword>
<evidence type="ECO:0000256" key="5">
    <source>
        <dbReference type="ARBA" id="ARBA00023136"/>
    </source>
</evidence>
<sequence>MRFIIIALLMLFNYFIYAQNLKGKVVDENNRPLEDVGVFNQNTGTHSHTDATGSFTITNTYVQDSVYFSRLGYKTKLIKVSQENLNNRITIVMKESGISLNQVVITSELNALNRIVNVDVQTNSVKSSQEILRKVPGLIIGQHAGGGKAEQIFLRGFDIDHGTDVAISVEGMPVNMVSHAHGQGYADLHFVIPETIENVNFDKGPYYAEKGNFNTAGYVDLRLRKTLDKSLISLEAGQFNTSRLLGMFNFLESENSNAYLASELYLTDGPFNSPQNFNRINIMGRYNYNLSGNQELNLTASHFKSKWDASGQIPQRAVDQGLIDRFGAIDDTEGGKTSRTNLLANYTKIIDENQLFKTKMFLSLYDFELYSNFTFFLEDPVNGDQIYQKENRIIVGAESMFQKKHMVLGNNVQFEYESGIGFRYDNTDDTELSSTLNRQTTLKRIALGDVDEVNTYGFLNAKFKTGKWTFNPTLRLDYFKFDYVNKITEVYDNQSESEVAFSPKLNTIFSVNRNWQLFLKSGIGFHSNDTRVVVANNGEDILPAAYGVDLGTIVKPTNKLALNATLWGLFLEQEFVYVGDAGIVEPSGKTRRLGVEFGTRYQATDWLYLYADINYTYGRSTEEADGEDFIPLAPDLTSSGGILLKELGNFSGALTYRFVDDRPANENNSMTAEGYFVTDLNLNYNWKNWTYGIIVENLFDTEWNETQFATESRLFNEASSTEEIHFTPGTPFYIRGKISVSF</sequence>
<evidence type="ECO:0000256" key="7">
    <source>
        <dbReference type="PROSITE-ProRule" id="PRU01360"/>
    </source>
</evidence>
<dbReference type="SUPFAM" id="SSF56935">
    <property type="entry name" value="Porins"/>
    <property type="match status" value="1"/>
</dbReference>
<evidence type="ECO:0000313" key="10">
    <source>
        <dbReference type="Proteomes" id="UP000235826"/>
    </source>
</evidence>
<keyword evidence="3 7" id="KW-1134">Transmembrane beta strand</keyword>
<keyword evidence="9" id="KW-0675">Receptor</keyword>
<dbReference type="GO" id="GO:0015344">
    <property type="term" value="F:siderophore uptake transmembrane transporter activity"/>
    <property type="evidence" value="ECO:0007669"/>
    <property type="project" value="TreeGrafter"/>
</dbReference>
<comment type="similarity">
    <text evidence="7">Belongs to the TonB-dependent receptor family.</text>
</comment>
<feature type="domain" description="TonB-dependent receptor plug" evidence="8">
    <location>
        <begin position="119"/>
        <end position="217"/>
    </location>
</feature>
<comment type="subcellular location">
    <subcellularLocation>
        <location evidence="1 7">Cell outer membrane</location>
        <topology evidence="1 7">Multi-pass membrane protein</topology>
    </subcellularLocation>
</comment>